<keyword evidence="1" id="KW-0812">Transmembrane</keyword>
<name>A0A4S3B151_9ENTE</name>
<accession>A0A4S3B151</accession>
<keyword evidence="3" id="KW-1185">Reference proteome</keyword>
<protein>
    <submittedName>
        <fullName evidence="2">Uncharacterized protein</fullName>
    </submittedName>
</protein>
<evidence type="ECO:0000313" key="2">
    <source>
        <dbReference type="EMBL" id="THB60138.1"/>
    </source>
</evidence>
<organism evidence="2 3">
    <name type="scientific">Vagococcus silagei</name>
    <dbReference type="NCBI Taxonomy" id="2508885"/>
    <lineage>
        <taxon>Bacteria</taxon>
        <taxon>Bacillati</taxon>
        <taxon>Bacillota</taxon>
        <taxon>Bacilli</taxon>
        <taxon>Lactobacillales</taxon>
        <taxon>Enterococcaceae</taxon>
        <taxon>Vagococcus</taxon>
    </lineage>
</organism>
<feature type="transmembrane region" description="Helical" evidence="1">
    <location>
        <begin position="70"/>
        <end position="92"/>
    </location>
</feature>
<dbReference type="AlphaFoldDB" id="A0A4S3B151"/>
<gene>
    <name evidence="2" type="ORF">ESZ54_11990</name>
</gene>
<sequence>MKNKNYLELTLFLLFLITFIFALFSLRAILNSIAVLIANFPEVNVPELNFFDESVNPMTNMQIKLPIQSLIAEIPMFVITLLISIFSLIFTLKENMKNP</sequence>
<keyword evidence="1" id="KW-1133">Transmembrane helix</keyword>
<feature type="transmembrane region" description="Helical" evidence="1">
    <location>
        <begin position="12"/>
        <end position="38"/>
    </location>
</feature>
<reference evidence="2 3" key="1">
    <citation type="submission" date="2019-01" db="EMBL/GenBank/DDBJ databases">
        <title>Vagococcus silagei sp. nov. isolated from brewer's grain.</title>
        <authorList>
            <person name="Guu J.-R."/>
        </authorList>
    </citation>
    <scope>NUCLEOTIDE SEQUENCE [LARGE SCALE GENOMIC DNA]</scope>
    <source>
        <strain evidence="2 3">2B-2</strain>
    </source>
</reference>
<dbReference type="Proteomes" id="UP000310506">
    <property type="component" value="Unassembled WGS sequence"/>
</dbReference>
<proteinExistence type="predicted"/>
<evidence type="ECO:0000313" key="3">
    <source>
        <dbReference type="Proteomes" id="UP000310506"/>
    </source>
</evidence>
<dbReference type="RefSeq" id="WP_136137892.1">
    <property type="nucleotide sequence ID" value="NZ_SDGV01000037.1"/>
</dbReference>
<dbReference type="EMBL" id="SDGV01000037">
    <property type="protein sequence ID" value="THB60138.1"/>
    <property type="molecule type" value="Genomic_DNA"/>
</dbReference>
<keyword evidence="1" id="KW-0472">Membrane</keyword>
<comment type="caution">
    <text evidence="2">The sequence shown here is derived from an EMBL/GenBank/DDBJ whole genome shotgun (WGS) entry which is preliminary data.</text>
</comment>
<evidence type="ECO:0000256" key="1">
    <source>
        <dbReference type="SAM" id="Phobius"/>
    </source>
</evidence>